<reference evidence="3" key="1">
    <citation type="submission" date="2003-08" db="EMBL/GenBank/DDBJ databases">
        <authorList>
            <person name="Birren B."/>
            <person name="Nusbaum C."/>
            <person name="Abebe A."/>
            <person name="Abouelleil A."/>
            <person name="Adekoya E."/>
            <person name="Ait-zahra M."/>
            <person name="Allen N."/>
            <person name="Allen T."/>
            <person name="An P."/>
            <person name="Anderson M."/>
            <person name="Anderson S."/>
            <person name="Arachchi H."/>
            <person name="Armbruster J."/>
            <person name="Bachantsang P."/>
            <person name="Baldwin J."/>
            <person name="Barry A."/>
            <person name="Bayul T."/>
            <person name="Blitshsteyn B."/>
            <person name="Bloom T."/>
            <person name="Blye J."/>
            <person name="Boguslavskiy L."/>
            <person name="Borowsky M."/>
            <person name="Boukhgalter B."/>
            <person name="Brunache A."/>
            <person name="Butler J."/>
            <person name="Calixte N."/>
            <person name="Calvo S."/>
            <person name="Camarata J."/>
            <person name="Campo K."/>
            <person name="Chang J."/>
            <person name="Cheshatsang Y."/>
            <person name="Citroen M."/>
            <person name="Collymore A."/>
            <person name="Considine T."/>
            <person name="Cook A."/>
            <person name="Cooke P."/>
            <person name="Corum B."/>
            <person name="Cuomo C."/>
            <person name="David R."/>
            <person name="Dawoe T."/>
            <person name="Degray S."/>
            <person name="Dodge S."/>
            <person name="Dooley K."/>
            <person name="Dorje P."/>
            <person name="Dorjee K."/>
            <person name="Dorris L."/>
            <person name="Duffey N."/>
            <person name="Dupes A."/>
            <person name="Elkins T."/>
            <person name="Engels R."/>
            <person name="Erickson J."/>
            <person name="Farina A."/>
            <person name="Faro S."/>
            <person name="Ferreira P."/>
            <person name="Fischer H."/>
            <person name="Fitzgerald M."/>
            <person name="Foley K."/>
            <person name="Gage D."/>
            <person name="Galagan J."/>
            <person name="Gearin G."/>
            <person name="Gnerre S."/>
            <person name="Gnirke A."/>
            <person name="Goyette A."/>
            <person name="Graham J."/>
            <person name="Grandbois E."/>
            <person name="Gyaltsen K."/>
            <person name="Hafez N."/>
            <person name="Hagopian D."/>
            <person name="Hagos B."/>
            <person name="Hall J."/>
            <person name="Hatcher B."/>
            <person name="Heller A."/>
            <person name="Higgins H."/>
            <person name="Honan T."/>
            <person name="Horn A."/>
            <person name="Houde N."/>
            <person name="Hughes L."/>
            <person name="Hulme W."/>
            <person name="Husby E."/>
            <person name="Iliev I."/>
            <person name="Jaffe D."/>
            <person name="Jones C."/>
            <person name="Kamal M."/>
            <person name="Kamat A."/>
            <person name="Kamvysselis M."/>
            <person name="Karlsson E."/>
            <person name="Kells C."/>
            <person name="Kieu A."/>
            <person name="Kisner P."/>
            <person name="Kodira C."/>
            <person name="Kulbokas E."/>
            <person name="Labutti K."/>
            <person name="Lama D."/>
            <person name="Landers T."/>
            <person name="Leger J."/>
            <person name="Levine S."/>
            <person name="Lewis D."/>
            <person name="Lewis T."/>
            <person name="Lindblad-toh K."/>
            <person name="Liu X."/>
            <person name="Lokyitsang T."/>
            <person name="Lokyitsang Y."/>
            <person name="Lucien O."/>
            <person name="Lui A."/>
            <person name="Ma L.J."/>
            <person name="Mabbitt R."/>
            <person name="Macdonald J."/>
            <person name="Maclean C."/>
            <person name="Major J."/>
            <person name="Manning J."/>
            <person name="Marabella R."/>
            <person name="Maru K."/>
            <person name="Matthews C."/>
            <person name="Mauceli E."/>
            <person name="Mccarthy M."/>
            <person name="Mcdonough S."/>
            <person name="Mcghee T."/>
            <person name="Meldrim J."/>
            <person name="Meneus L."/>
            <person name="Mesirov J."/>
            <person name="Mihalev A."/>
            <person name="Mihova T."/>
            <person name="Mikkelsen T."/>
            <person name="Mlenga V."/>
            <person name="Moru K."/>
            <person name="Mozes J."/>
            <person name="Mulrain L."/>
            <person name="Munson G."/>
            <person name="Naylor J."/>
            <person name="Newes C."/>
            <person name="Nguyen C."/>
            <person name="Nguyen N."/>
            <person name="Nguyen T."/>
            <person name="Nicol R."/>
            <person name="Nielsen C."/>
            <person name="Nizzari M."/>
            <person name="Norbu C."/>
            <person name="Norbu N."/>
            <person name="O'donnell P."/>
            <person name="Okoawo O."/>
            <person name="O'leary S."/>
            <person name="Omotosho B."/>
            <person name="O'neill K."/>
            <person name="Osman S."/>
            <person name="Parker S."/>
            <person name="Perrin D."/>
            <person name="Phunkhang P."/>
            <person name="Piqani B."/>
            <person name="Purcell S."/>
            <person name="Rachupka T."/>
            <person name="Ramasamy U."/>
            <person name="Rameau R."/>
            <person name="Ray V."/>
            <person name="Raymond C."/>
            <person name="Retta R."/>
            <person name="Richardson S."/>
            <person name="Rise C."/>
            <person name="Rodriguez J."/>
            <person name="Rogers J."/>
            <person name="Rogov P."/>
            <person name="Rutman M."/>
            <person name="Schupbach R."/>
            <person name="Seaman C."/>
            <person name="Settipalli S."/>
            <person name="Sharpe T."/>
            <person name="Sheridan J."/>
            <person name="Sherpa N."/>
            <person name="Shi J."/>
            <person name="Smirnov S."/>
            <person name="Smith C."/>
            <person name="Sougnez C."/>
            <person name="Spencer B."/>
            <person name="Stalker J."/>
            <person name="Stange-thomann N."/>
            <person name="Stavropoulos S."/>
            <person name="Stetson K."/>
            <person name="Stone C."/>
            <person name="Stone S."/>
            <person name="Stubbs M."/>
            <person name="Talamas J."/>
            <person name="Tchuinga P."/>
            <person name="Tenzing P."/>
            <person name="Tesfaye S."/>
            <person name="Theodore J."/>
            <person name="Thoulutsang Y."/>
            <person name="Topham K."/>
            <person name="Towey S."/>
            <person name="Tsamla T."/>
            <person name="Tsomo N."/>
            <person name="Vallee D."/>
            <person name="Vassiliev H."/>
            <person name="Venkataraman V."/>
            <person name="Vinson J."/>
            <person name="Vo A."/>
            <person name="Wade C."/>
            <person name="Wang S."/>
            <person name="Wangchuk T."/>
            <person name="Wangdi T."/>
            <person name="Whittaker C."/>
            <person name="Wilkinson J."/>
            <person name="Wu Y."/>
            <person name="Wyman D."/>
            <person name="Yadav S."/>
            <person name="Yang S."/>
            <person name="Yang X."/>
            <person name="Yeager S."/>
            <person name="Yee E."/>
            <person name="Young G."/>
            <person name="Zainoun J."/>
            <person name="Zembeck L."/>
            <person name="Zimmer A."/>
            <person name="Zody M."/>
            <person name="Lander E."/>
        </authorList>
    </citation>
    <scope>NUCLEOTIDE SEQUENCE [LARGE SCALE GENOMIC DNA]</scope>
</reference>
<keyword evidence="3" id="KW-1185">Reference proteome</keyword>
<dbReference type="eggNOG" id="ENOG502S4MD">
    <property type="taxonomic scope" value="Eukaryota"/>
</dbReference>
<dbReference type="Proteomes" id="UP000007875">
    <property type="component" value="Unassembled WGS sequence"/>
</dbReference>
<feature type="compositionally biased region" description="Acidic residues" evidence="1">
    <location>
        <begin position="79"/>
        <end position="95"/>
    </location>
</feature>
<sequence>MSSSPVTNKTVNERYSKLSETLKKLTVDSPDVDGTENLKDTEKKKQIGTDENLDIQMHLSRTEIPKSNGVISLDKEVESESESEEEDSSDEDDDPITAPLELMGEFLQYIRQGKWEDAKKLCVMILIYEPSNVEALQFQPVIDAKIQVSKSLQR</sequence>
<evidence type="ECO:0000313" key="3">
    <source>
        <dbReference type="Proteomes" id="UP000007875"/>
    </source>
</evidence>
<reference evidence="2" key="2">
    <citation type="submission" date="2025-08" db="UniProtKB">
        <authorList>
            <consortium name="Ensembl"/>
        </authorList>
    </citation>
    <scope>IDENTIFICATION</scope>
</reference>
<organism evidence="2 3">
    <name type="scientific">Ciona savignyi</name>
    <name type="common">Pacific transparent sea squirt</name>
    <dbReference type="NCBI Taxonomy" id="51511"/>
    <lineage>
        <taxon>Eukaryota</taxon>
        <taxon>Metazoa</taxon>
        <taxon>Chordata</taxon>
        <taxon>Tunicata</taxon>
        <taxon>Ascidiacea</taxon>
        <taxon>Phlebobranchia</taxon>
        <taxon>Cionidae</taxon>
        <taxon>Ciona</taxon>
    </lineage>
</organism>
<dbReference type="InParanoid" id="H2YN59"/>
<dbReference type="PANTHER" id="PTHR21520">
    <property type="entry name" value="GLUTAMATE-RICH PROTEIN 2"/>
    <property type="match status" value="1"/>
</dbReference>
<accession>H2YN59</accession>
<name>H2YN59_CIOSA</name>
<evidence type="ECO:0000313" key="2">
    <source>
        <dbReference type="Ensembl" id="ENSCSAVP00000006761.1"/>
    </source>
</evidence>
<dbReference type="AlphaFoldDB" id="H2YN59"/>
<reference evidence="2" key="3">
    <citation type="submission" date="2025-09" db="UniProtKB">
        <authorList>
            <consortium name="Ensembl"/>
        </authorList>
    </citation>
    <scope>IDENTIFICATION</scope>
</reference>
<dbReference type="HOGENOM" id="CLU_1703607_0_0_1"/>
<protein>
    <submittedName>
        <fullName evidence="2">Uncharacterized protein</fullName>
    </submittedName>
</protein>
<dbReference type="Ensembl" id="ENSCSAVT00000006848.1">
    <property type="protein sequence ID" value="ENSCSAVP00000006761.1"/>
    <property type="gene ID" value="ENSCSAVG00000004046.1"/>
</dbReference>
<dbReference type="PANTHER" id="PTHR21520:SF2">
    <property type="entry name" value="GLUTAMATE-RICH PROTEIN 2"/>
    <property type="match status" value="1"/>
</dbReference>
<proteinExistence type="predicted"/>
<feature type="compositionally biased region" description="Basic and acidic residues" evidence="1">
    <location>
        <begin position="36"/>
        <end position="48"/>
    </location>
</feature>
<dbReference type="GeneTree" id="ENSGT01000000219933"/>
<feature type="region of interest" description="Disordered" evidence="1">
    <location>
        <begin position="28"/>
        <end position="98"/>
    </location>
</feature>
<dbReference type="STRING" id="51511.ENSCSAVP00000006761"/>
<dbReference type="InterPro" id="IPR026703">
    <property type="entry name" value="ERICH2"/>
</dbReference>
<evidence type="ECO:0000256" key="1">
    <source>
        <dbReference type="SAM" id="MobiDB-lite"/>
    </source>
</evidence>